<feature type="domain" description="TPM" evidence="3">
    <location>
        <begin position="101"/>
        <end position="182"/>
    </location>
</feature>
<comment type="caution">
    <text evidence="4">The sequence shown here is derived from an EMBL/GenBank/DDBJ whole genome shotgun (WGS) entry which is preliminary data.</text>
</comment>
<dbReference type="InterPro" id="IPR007621">
    <property type="entry name" value="TPM_dom"/>
</dbReference>
<dbReference type="EMBL" id="JANIBC010000001">
    <property type="protein sequence ID" value="MCQ8184138.1"/>
    <property type="molecule type" value="Genomic_DNA"/>
</dbReference>
<feature type="region of interest" description="Disordered" evidence="1">
    <location>
        <begin position="184"/>
        <end position="204"/>
    </location>
</feature>
<evidence type="ECO:0000259" key="3">
    <source>
        <dbReference type="Pfam" id="PF04536"/>
    </source>
</evidence>
<sequence>MVEVFTDEERAELEAAVAAAEARTSAEIVVMVVRSATDYRTAEIMAAAIASLALPAALLPFTAIPAFVIWIAQLALFVGLALLLPAMSAGRFLVGRSRVAEDVAARARAEFFAHGLRRTEKRAAVLIFVALAEHVVEILPDDAAAEAVSAEDWGKVAGDLAAAIKSGKLVDGLKAASDQTADLLSGTMPAGEDKRDELPNVITA</sequence>
<feature type="transmembrane region" description="Helical" evidence="2">
    <location>
        <begin position="67"/>
        <end position="88"/>
    </location>
</feature>
<dbReference type="Proteomes" id="UP001142610">
    <property type="component" value="Unassembled WGS sequence"/>
</dbReference>
<evidence type="ECO:0000313" key="5">
    <source>
        <dbReference type="Proteomes" id="UP001142610"/>
    </source>
</evidence>
<evidence type="ECO:0000256" key="2">
    <source>
        <dbReference type="SAM" id="Phobius"/>
    </source>
</evidence>
<organism evidence="4 5">
    <name type="scientific">Parvularcula maris</name>
    <dbReference type="NCBI Taxonomy" id="2965077"/>
    <lineage>
        <taxon>Bacteria</taxon>
        <taxon>Pseudomonadati</taxon>
        <taxon>Pseudomonadota</taxon>
        <taxon>Alphaproteobacteria</taxon>
        <taxon>Parvularculales</taxon>
        <taxon>Parvularculaceae</taxon>
        <taxon>Parvularcula</taxon>
    </lineage>
</organism>
<dbReference type="PANTHER" id="PTHR30373">
    <property type="entry name" value="UPF0603 PROTEIN YGCG"/>
    <property type="match status" value="1"/>
</dbReference>
<evidence type="ECO:0000256" key="1">
    <source>
        <dbReference type="SAM" id="MobiDB-lite"/>
    </source>
</evidence>
<dbReference type="AlphaFoldDB" id="A0A9X2L702"/>
<name>A0A9X2L702_9PROT</name>
<feature type="domain" description="TPM" evidence="3">
    <location>
        <begin position="3"/>
        <end position="43"/>
    </location>
</feature>
<protein>
    <recommendedName>
        <fullName evidence="3">TPM domain-containing protein</fullName>
    </recommendedName>
</protein>
<keyword evidence="2" id="KW-0812">Transmembrane</keyword>
<reference evidence="4" key="1">
    <citation type="submission" date="2022-07" db="EMBL/GenBank/DDBJ databases">
        <title>Parvularcula maris sp. nov., an algicidal bacterium isolated from seawater.</title>
        <authorList>
            <person name="Li F."/>
        </authorList>
    </citation>
    <scope>NUCLEOTIDE SEQUENCE</scope>
    <source>
        <strain evidence="4">BGMRC 0090</strain>
    </source>
</reference>
<feature type="transmembrane region" description="Helical" evidence="2">
    <location>
        <begin position="44"/>
        <end position="61"/>
    </location>
</feature>
<keyword evidence="2" id="KW-1133">Transmembrane helix</keyword>
<dbReference type="RefSeq" id="WP_256617945.1">
    <property type="nucleotide sequence ID" value="NZ_JANIBC010000001.1"/>
</dbReference>
<evidence type="ECO:0000313" key="4">
    <source>
        <dbReference type="EMBL" id="MCQ8184138.1"/>
    </source>
</evidence>
<dbReference type="PANTHER" id="PTHR30373:SF8">
    <property type="entry name" value="BLL7265 PROTEIN"/>
    <property type="match status" value="1"/>
</dbReference>
<accession>A0A9X2L702</accession>
<proteinExistence type="predicted"/>
<dbReference type="Pfam" id="PF04536">
    <property type="entry name" value="TPM_phosphatase"/>
    <property type="match status" value="2"/>
</dbReference>
<dbReference type="Gene3D" id="3.10.310.50">
    <property type="match status" value="2"/>
</dbReference>
<gene>
    <name evidence="4" type="ORF">NOG11_01940</name>
</gene>
<keyword evidence="2" id="KW-0472">Membrane</keyword>
<keyword evidence="5" id="KW-1185">Reference proteome</keyword>